<dbReference type="PANTHER" id="PTHR47149">
    <property type="entry name" value="F-BOX PROTEIN RMF"/>
    <property type="match status" value="1"/>
</dbReference>
<reference evidence="2 3" key="1">
    <citation type="journal article" date="2023" name="Hortic Res">
        <title>Pangenome of water caltrop reveals structural variations and asymmetric subgenome divergence after allopolyploidization.</title>
        <authorList>
            <person name="Zhang X."/>
            <person name="Chen Y."/>
            <person name="Wang L."/>
            <person name="Yuan Y."/>
            <person name="Fang M."/>
            <person name="Shi L."/>
            <person name="Lu R."/>
            <person name="Comes H.P."/>
            <person name="Ma Y."/>
            <person name="Chen Y."/>
            <person name="Huang G."/>
            <person name="Zhou Y."/>
            <person name="Zheng Z."/>
            <person name="Qiu Y."/>
        </authorList>
    </citation>
    <scope>NUCLEOTIDE SEQUENCE [LARGE SCALE GENOMIC DNA]</scope>
    <source>
        <tissue evidence="2">Roots</tissue>
    </source>
</reference>
<organism evidence="2 3">
    <name type="scientific">Trapa incisa</name>
    <dbReference type="NCBI Taxonomy" id="236973"/>
    <lineage>
        <taxon>Eukaryota</taxon>
        <taxon>Viridiplantae</taxon>
        <taxon>Streptophyta</taxon>
        <taxon>Embryophyta</taxon>
        <taxon>Tracheophyta</taxon>
        <taxon>Spermatophyta</taxon>
        <taxon>Magnoliopsida</taxon>
        <taxon>eudicotyledons</taxon>
        <taxon>Gunneridae</taxon>
        <taxon>Pentapetalae</taxon>
        <taxon>rosids</taxon>
        <taxon>malvids</taxon>
        <taxon>Myrtales</taxon>
        <taxon>Lythraceae</taxon>
        <taxon>Trapa</taxon>
    </lineage>
</organism>
<name>A0AAN7JF49_9MYRT</name>
<proteinExistence type="predicted"/>
<dbReference type="EMBL" id="JAXIOK010000024">
    <property type="protein sequence ID" value="KAK4740844.1"/>
    <property type="molecule type" value="Genomic_DNA"/>
</dbReference>
<evidence type="ECO:0000256" key="1">
    <source>
        <dbReference type="SAM" id="MobiDB-lite"/>
    </source>
</evidence>
<dbReference type="Proteomes" id="UP001345219">
    <property type="component" value="Chromosome 19"/>
</dbReference>
<gene>
    <name evidence="2" type="ORF">SAY87_024432</name>
</gene>
<dbReference type="AlphaFoldDB" id="A0AAN7JF49"/>
<comment type="caution">
    <text evidence="2">The sequence shown here is derived from an EMBL/GenBank/DDBJ whole genome shotgun (WGS) entry which is preliminary data.</text>
</comment>
<feature type="compositionally biased region" description="Basic residues" evidence="1">
    <location>
        <begin position="68"/>
        <end position="80"/>
    </location>
</feature>
<accession>A0AAN7JF49</accession>
<feature type="region of interest" description="Disordered" evidence="1">
    <location>
        <begin position="68"/>
        <end position="114"/>
    </location>
</feature>
<protein>
    <submittedName>
        <fullName evidence="2">Uncharacterized protein</fullName>
    </submittedName>
</protein>
<evidence type="ECO:0000313" key="2">
    <source>
        <dbReference type="EMBL" id="KAK4740844.1"/>
    </source>
</evidence>
<dbReference type="GO" id="GO:0061458">
    <property type="term" value="P:reproductive system development"/>
    <property type="evidence" value="ECO:0007669"/>
    <property type="project" value="TreeGrafter"/>
</dbReference>
<keyword evidence="3" id="KW-1185">Reference proteome</keyword>
<evidence type="ECO:0000313" key="3">
    <source>
        <dbReference type="Proteomes" id="UP001345219"/>
    </source>
</evidence>
<sequence>MPTKVLVRFSPSQGRSIRKSSTLSALLIFVVISFVSVLCESSVVEVTRTCMERSVIERVEEGYREKIRKKNRRRSSRRSKQSIPLTSGREAEDSYRLSHEREPDETANTEDQQSTCHCLDKNALETEEAREAFPVASVAHGIPCKDQRKLVSKNALDGCNKFYMWLLIKKKEKVLSEARVLALGPKSMSIYVPQLAIEKTICYDDVEGLTVEWLEATSTVILTFGDGSLHVASPTRKIRMLEECVMVKSPLELDPGPSGISASSSSALYSGLEIQPLVFPITVGLLSTVPVVLHAVGEGACVDISARLYGSSYLK</sequence>
<feature type="compositionally biased region" description="Basic and acidic residues" evidence="1">
    <location>
        <begin position="89"/>
        <end position="104"/>
    </location>
</feature>
<dbReference type="GO" id="GO:0005634">
    <property type="term" value="C:nucleus"/>
    <property type="evidence" value="ECO:0007669"/>
    <property type="project" value="TreeGrafter"/>
</dbReference>
<dbReference type="PANTHER" id="PTHR47149:SF1">
    <property type="entry name" value="F-BOX PROTEIN RMF"/>
    <property type="match status" value="1"/>
</dbReference>